<gene>
    <name evidence="1" type="ORF">SAMN04488559_10391</name>
</gene>
<reference evidence="1 2" key="1">
    <citation type="submission" date="2016-10" db="EMBL/GenBank/DDBJ databases">
        <authorList>
            <person name="de Groot N.N."/>
        </authorList>
    </citation>
    <scope>NUCLEOTIDE SEQUENCE [LARGE SCALE GENOMIC DNA]</scope>
    <source>
        <strain evidence="1 2">DSM 13760</strain>
    </source>
</reference>
<organism evidence="1 2">
    <name type="scientific">Isobaculum melis</name>
    <dbReference type="NCBI Taxonomy" id="142588"/>
    <lineage>
        <taxon>Bacteria</taxon>
        <taxon>Bacillati</taxon>
        <taxon>Bacillota</taxon>
        <taxon>Bacilli</taxon>
        <taxon>Lactobacillales</taxon>
        <taxon>Carnobacteriaceae</taxon>
        <taxon>Isobaculum</taxon>
    </lineage>
</organism>
<keyword evidence="2" id="KW-1185">Reference proteome</keyword>
<evidence type="ECO:0000313" key="1">
    <source>
        <dbReference type="EMBL" id="SER68346.1"/>
    </source>
</evidence>
<name>A0A1H9R6J5_9LACT</name>
<proteinExistence type="predicted"/>
<dbReference type="AlphaFoldDB" id="A0A1H9R6J5"/>
<dbReference type="Proteomes" id="UP000198948">
    <property type="component" value="Unassembled WGS sequence"/>
</dbReference>
<dbReference type="OrthoDB" id="2361756at2"/>
<sequence>MVKKTTSSSNLLSKELTPKEFQRQKKKAIKMLNDQFVSTMEAVEILGISRRAFQSLVTRGKIDQIKKNGATLYFKPEIEERKMQQVELRKKYRPYDEN</sequence>
<accession>A0A1H9R6J5</accession>
<evidence type="ECO:0008006" key="3">
    <source>
        <dbReference type="Google" id="ProtNLM"/>
    </source>
</evidence>
<evidence type="ECO:0000313" key="2">
    <source>
        <dbReference type="Proteomes" id="UP000198948"/>
    </source>
</evidence>
<dbReference type="EMBL" id="FOHA01000003">
    <property type="protein sequence ID" value="SER68346.1"/>
    <property type="molecule type" value="Genomic_DNA"/>
</dbReference>
<dbReference type="STRING" id="142588.SAMN04488559_10391"/>
<protein>
    <recommendedName>
        <fullName evidence="3">Helix-turn-helix domain-containing protein</fullName>
    </recommendedName>
</protein>